<evidence type="ECO:0000256" key="2">
    <source>
        <dbReference type="ARBA" id="ARBA00022490"/>
    </source>
</evidence>
<accession>Q608D7</accession>
<evidence type="ECO:0000256" key="6">
    <source>
        <dbReference type="ARBA" id="ARBA00066832"/>
    </source>
</evidence>
<evidence type="ECO:0000256" key="5">
    <source>
        <dbReference type="ARBA" id="ARBA00051793"/>
    </source>
</evidence>
<protein>
    <recommendedName>
        <fullName evidence="7">3-mercaptopyruvate sulfurtransferase</fullName>
        <ecNumber evidence="6">2.8.1.2</ecNumber>
    </recommendedName>
    <alternativeName>
        <fullName evidence="8">Rhodanese-like protein</fullName>
    </alternativeName>
</protein>
<dbReference type="InterPro" id="IPR045078">
    <property type="entry name" value="TST/MPST-like"/>
</dbReference>
<keyword evidence="10" id="KW-0670">Pyruvate</keyword>
<comment type="catalytic activity">
    <reaction evidence="5">
        <text>2-oxo-3-sulfanylpropanoate + [thioredoxin]-dithiol = [thioredoxin]-disulfide + hydrogen sulfide + pyruvate + H(+)</text>
        <dbReference type="Rhea" id="RHEA:21740"/>
        <dbReference type="Rhea" id="RHEA-COMP:10698"/>
        <dbReference type="Rhea" id="RHEA-COMP:10700"/>
        <dbReference type="ChEBI" id="CHEBI:15361"/>
        <dbReference type="ChEBI" id="CHEBI:15378"/>
        <dbReference type="ChEBI" id="CHEBI:29919"/>
        <dbReference type="ChEBI" id="CHEBI:29950"/>
        <dbReference type="ChEBI" id="CHEBI:50058"/>
        <dbReference type="ChEBI" id="CHEBI:57678"/>
        <dbReference type="EC" id="2.8.1.2"/>
    </reaction>
    <physiologicalReaction direction="left-to-right" evidence="5">
        <dbReference type="Rhea" id="RHEA:21741"/>
    </physiologicalReaction>
</comment>
<dbReference type="InterPro" id="IPR001763">
    <property type="entry name" value="Rhodanese-like_dom"/>
</dbReference>
<name>Q608D7_METCA</name>
<evidence type="ECO:0000259" key="9">
    <source>
        <dbReference type="PROSITE" id="PS50206"/>
    </source>
</evidence>
<dbReference type="STRING" id="243233.MCA1555"/>
<evidence type="ECO:0000256" key="1">
    <source>
        <dbReference type="ARBA" id="ARBA00004496"/>
    </source>
</evidence>
<dbReference type="NCBIfam" id="NF008557">
    <property type="entry name" value="PRK11493.1"/>
    <property type="match status" value="1"/>
</dbReference>
<dbReference type="PROSITE" id="PS00380">
    <property type="entry name" value="RHODANESE_1"/>
    <property type="match status" value="1"/>
</dbReference>
<gene>
    <name evidence="10" type="primary">sseA</name>
    <name evidence="10" type="ordered locus">MCA1555</name>
</gene>
<feature type="domain" description="Rhodanese" evidence="9">
    <location>
        <begin position="199"/>
        <end position="314"/>
    </location>
</feature>
<dbReference type="EC" id="2.8.1.2" evidence="6"/>
<keyword evidence="3 10" id="KW-0808">Transferase</keyword>
<proteinExistence type="predicted"/>
<dbReference type="SUPFAM" id="SSF52821">
    <property type="entry name" value="Rhodanese/Cell cycle control phosphatase"/>
    <property type="match status" value="2"/>
</dbReference>
<dbReference type="InterPro" id="IPR001307">
    <property type="entry name" value="Thiosulphate_STrfase_CS"/>
</dbReference>
<dbReference type="PROSITE" id="PS50206">
    <property type="entry name" value="RHODANESE_3"/>
    <property type="match status" value="2"/>
</dbReference>
<dbReference type="EMBL" id="AE017282">
    <property type="protein sequence ID" value="AAU92184.1"/>
    <property type="molecule type" value="Genomic_DNA"/>
</dbReference>
<dbReference type="eggNOG" id="COG2897">
    <property type="taxonomic scope" value="Bacteria"/>
</dbReference>
<reference evidence="10 11" key="1">
    <citation type="journal article" date="2004" name="PLoS Biol.">
        <title>Genomic insights into methanotrophy: the complete genome sequence of Methylococcus capsulatus (Bath).</title>
        <authorList>
            <person name="Ward N.L."/>
            <person name="Larsen O."/>
            <person name="Sakwa J."/>
            <person name="Bruseth L."/>
            <person name="Khouri H.M."/>
            <person name="Durkin A.S."/>
            <person name="Dimitrov G."/>
            <person name="Jiang L."/>
            <person name="Scanlan D."/>
            <person name="Kang K.H."/>
            <person name="Lewis M.R."/>
            <person name="Nelson K.E."/>
            <person name="Methe B.A."/>
            <person name="Wu M."/>
            <person name="Heidelberg J.F."/>
            <person name="Paulsen I.T."/>
            <person name="Fouts D.E."/>
            <person name="Ravel J."/>
            <person name="Tettelin H."/>
            <person name="Ren Q."/>
            <person name="Read T.D."/>
            <person name="DeBoy R.T."/>
            <person name="Seshadri R."/>
            <person name="Salzberg S.L."/>
            <person name="Jensen H.B."/>
            <person name="Birkeland N.K."/>
            <person name="Nelson W.C."/>
            <person name="Dodson R.J."/>
            <person name="Grindhaug S.H."/>
            <person name="Holt I.E."/>
            <person name="Eidhammer I."/>
            <person name="Jonasen I."/>
            <person name="Vanaken S."/>
            <person name="Utterback T.R."/>
            <person name="Feldblyum T.V."/>
            <person name="Fraser C.M."/>
            <person name="Lillehaug J.R."/>
            <person name="Eisen J.A."/>
        </authorList>
    </citation>
    <scope>NUCLEOTIDE SEQUENCE [LARGE SCALE GENOMIC DNA]</scope>
    <source>
        <strain evidence="11">ATCC 33009 / NCIMB 11132 / Bath</strain>
    </source>
</reference>
<evidence type="ECO:0000256" key="8">
    <source>
        <dbReference type="ARBA" id="ARBA00078354"/>
    </source>
</evidence>
<dbReference type="Gene3D" id="3.40.250.10">
    <property type="entry name" value="Rhodanese-like domain"/>
    <property type="match status" value="2"/>
</dbReference>
<dbReference type="GO" id="GO:0005737">
    <property type="term" value="C:cytoplasm"/>
    <property type="evidence" value="ECO:0007669"/>
    <property type="project" value="UniProtKB-SubCell"/>
</dbReference>
<dbReference type="PANTHER" id="PTHR11364">
    <property type="entry name" value="THIOSULFATE SULFERTANSFERASE"/>
    <property type="match status" value="1"/>
</dbReference>
<feature type="domain" description="Rhodanese" evidence="9">
    <location>
        <begin position="52"/>
        <end position="169"/>
    </location>
</feature>
<evidence type="ECO:0000313" key="10">
    <source>
        <dbReference type="EMBL" id="AAU92184.1"/>
    </source>
</evidence>
<comment type="subcellular location">
    <subcellularLocation>
        <location evidence="1">Cytoplasm</location>
    </subcellularLocation>
</comment>
<dbReference type="FunFam" id="3.40.250.10:FF:000001">
    <property type="entry name" value="Sulfurtransferase"/>
    <property type="match status" value="1"/>
</dbReference>
<organism evidence="10 11">
    <name type="scientific">Methylococcus capsulatus (strain ATCC 33009 / NCIMB 11132 / Bath)</name>
    <dbReference type="NCBI Taxonomy" id="243233"/>
    <lineage>
        <taxon>Bacteria</taxon>
        <taxon>Pseudomonadati</taxon>
        <taxon>Pseudomonadota</taxon>
        <taxon>Gammaproteobacteria</taxon>
        <taxon>Methylococcales</taxon>
        <taxon>Methylococcaceae</taxon>
        <taxon>Methylococcus</taxon>
    </lineage>
</organism>
<dbReference type="FunFam" id="3.40.250.10:FF:000015">
    <property type="entry name" value="Sulfurtransferase"/>
    <property type="match status" value="1"/>
</dbReference>
<evidence type="ECO:0000313" key="11">
    <source>
        <dbReference type="Proteomes" id="UP000006821"/>
    </source>
</evidence>
<dbReference type="SMART" id="SM00450">
    <property type="entry name" value="RHOD"/>
    <property type="match status" value="2"/>
</dbReference>
<dbReference type="Pfam" id="PF00581">
    <property type="entry name" value="Rhodanese"/>
    <property type="match status" value="2"/>
</dbReference>
<dbReference type="AlphaFoldDB" id="Q608D7"/>
<dbReference type="PANTHER" id="PTHR11364:SF27">
    <property type="entry name" value="SULFURTRANSFERASE"/>
    <property type="match status" value="1"/>
</dbReference>
<evidence type="ECO:0000256" key="4">
    <source>
        <dbReference type="ARBA" id="ARBA00022737"/>
    </source>
</evidence>
<sequence length="316" mass="34914">MTCLSGGSFFVRRKDGRQWYHASLSRDFRSVPMPETAFPPLVDVRWLAGHLHDPQVVVVDASFFMPAQRRDAKTEFGAAHIPGARFFDIDAIADTTCPLPHMLPAPAFFAEQVGRLGIGNDTHVIAYDGNDFMASARVWWTFRVFGHDRVSVLDGGLRCWRDQGLPLSSEEAARTECEFQARFRPELVSNLEDLRKAAAERSIQILDARSPGRFAGTEPEPRPGLRSGHIPGSRNLFFQRLIDETSHCFKSVAALAALYRDAGIDLDRPVTTTCGTGVTASILALGLYLLGRTDTAVYDGSWTEWGGRTDTPVETG</sequence>
<dbReference type="HOGENOM" id="CLU_031618_3_0_6"/>
<dbReference type="CDD" id="cd01448">
    <property type="entry name" value="TST_Repeat_1"/>
    <property type="match status" value="1"/>
</dbReference>
<dbReference type="Proteomes" id="UP000006821">
    <property type="component" value="Chromosome"/>
</dbReference>
<dbReference type="InterPro" id="IPR036873">
    <property type="entry name" value="Rhodanese-like_dom_sf"/>
</dbReference>
<dbReference type="KEGG" id="mca:MCA1555"/>
<dbReference type="CDD" id="cd01449">
    <property type="entry name" value="TST_Repeat_2"/>
    <property type="match status" value="1"/>
</dbReference>
<dbReference type="GO" id="GO:0004792">
    <property type="term" value="F:thiosulfate-cyanide sulfurtransferase activity"/>
    <property type="evidence" value="ECO:0007669"/>
    <property type="project" value="InterPro"/>
</dbReference>
<keyword evidence="2" id="KW-0963">Cytoplasm</keyword>
<dbReference type="GO" id="GO:0016784">
    <property type="term" value="F:3-mercaptopyruvate sulfurtransferase activity"/>
    <property type="evidence" value="ECO:0007669"/>
    <property type="project" value="UniProtKB-EC"/>
</dbReference>
<keyword evidence="4" id="KW-0677">Repeat</keyword>
<evidence type="ECO:0000256" key="7">
    <source>
        <dbReference type="ARBA" id="ARBA00070833"/>
    </source>
</evidence>
<evidence type="ECO:0000256" key="3">
    <source>
        <dbReference type="ARBA" id="ARBA00022679"/>
    </source>
</evidence>